<feature type="binding site" evidence="9">
    <location>
        <position position="113"/>
    </location>
    <ligand>
        <name>4-amino-2-methyl-5-(diphosphooxymethyl)pyrimidine</name>
        <dbReference type="ChEBI" id="CHEBI:57841"/>
    </ligand>
</feature>
<dbReference type="InterPro" id="IPR022998">
    <property type="entry name" value="ThiamineP_synth_TenI"/>
</dbReference>
<feature type="binding site" evidence="9">
    <location>
        <position position="142"/>
    </location>
    <ligand>
        <name>4-amino-2-methyl-5-(diphosphooxymethyl)pyrimidine</name>
        <dbReference type="ChEBI" id="CHEBI:57841"/>
    </ligand>
</feature>
<evidence type="ECO:0000256" key="10">
    <source>
        <dbReference type="RuleBase" id="RU003826"/>
    </source>
</evidence>
<comment type="catalytic activity">
    <reaction evidence="6 9 10">
        <text>4-methyl-5-(2-phosphooxyethyl)-thiazole + 4-amino-2-methyl-5-(diphosphooxymethyl)pyrimidine + H(+) = thiamine phosphate + diphosphate</text>
        <dbReference type="Rhea" id="RHEA:22328"/>
        <dbReference type="ChEBI" id="CHEBI:15378"/>
        <dbReference type="ChEBI" id="CHEBI:33019"/>
        <dbReference type="ChEBI" id="CHEBI:37575"/>
        <dbReference type="ChEBI" id="CHEBI:57841"/>
        <dbReference type="ChEBI" id="CHEBI:58296"/>
        <dbReference type="EC" id="2.5.1.3"/>
    </reaction>
</comment>
<feature type="domain" description="Thiamine phosphate synthase/TenI" evidence="12">
    <location>
        <begin position="12"/>
        <end position="194"/>
    </location>
</feature>
<dbReference type="Pfam" id="PF02581">
    <property type="entry name" value="TMP-TENI"/>
    <property type="match status" value="1"/>
</dbReference>
<protein>
    <recommendedName>
        <fullName evidence="9">Thiamine-phosphate synthase</fullName>
        <shortName evidence="9">TP synthase</shortName>
        <shortName evidence="9">TPS</shortName>
        <ecNumber evidence="9">2.5.1.3</ecNumber>
    </recommendedName>
    <alternativeName>
        <fullName evidence="9">Thiamine-phosphate pyrophosphorylase</fullName>
        <shortName evidence="9">TMP pyrophosphorylase</shortName>
        <shortName evidence="9">TMP-PPase</shortName>
    </alternativeName>
</protein>
<dbReference type="SUPFAM" id="SSF51391">
    <property type="entry name" value="Thiamin phosphate synthase"/>
    <property type="match status" value="1"/>
</dbReference>
<comment type="catalytic activity">
    <reaction evidence="7 9 10">
        <text>2-(2-carboxy-4-methylthiazol-5-yl)ethyl phosphate + 4-amino-2-methyl-5-(diphosphooxymethyl)pyrimidine + 2 H(+) = thiamine phosphate + CO2 + diphosphate</text>
        <dbReference type="Rhea" id="RHEA:47848"/>
        <dbReference type="ChEBI" id="CHEBI:15378"/>
        <dbReference type="ChEBI" id="CHEBI:16526"/>
        <dbReference type="ChEBI" id="CHEBI:33019"/>
        <dbReference type="ChEBI" id="CHEBI:37575"/>
        <dbReference type="ChEBI" id="CHEBI:57841"/>
        <dbReference type="ChEBI" id="CHEBI:62890"/>
        <dbReference type="EC" id="2.5.1.3"/>
    </reaction>
</comment>
<dbReference type="InterPro" id="IPR034291">
    <property type="entry name" value="TMP_synthase"/>
</dbReference>
<name>A0ABV4V8M9_9BACL</name>
<comment type="similarity">
    <text evidence="9 10">Belongs to the thiamine-phosphate synthase family.</text>
</comment>
<dbReference type="NCBIfam" id="TIGR00693">
    <property type="entry name" value="thiE"/>
    <property type="match status" value="1"/>
</dbReference>
<dbReference type="InterPro" id="IPR036206">
    <property type="entry name" value="ThiamineP_synth_sf"/>
</dbReference>
<comment type="function">
    <text evidence="9">Condenses 4-methyl-5-(beta-hydroxyethyl)thiazole monophosphate (THZ-P) and 2-methyl-4-amino-5-hydroxymethyl pyrimidine pyrophosphate (HMP-PP) to form thiamine monophosphate (TMP).</text>
</comment>
<dbReference type="InterPro" id="IPR013785">
    <property type="entry name" value="Aldolase_TIM"/>
</dbReference>
<keyword evidence="3 9" id="KW-0479">Metal-binding</keyword>
<evidence type="ECO:0000256" key="1">
    <source>
        <dbReference type="ARBA" id="ARBA00005165"/>
    </source>
</evidence>
<feature type="binding site" evidence="9">
    <location>
        <begin position="191"/>
        <end position="192"/>
    </location>
    <ligand>
        <name>2-[(2R,5Z)-2-carboxy-4-methylthiazol-5(2H)-ylidene]ethyl phosphate</name>
        <dbReference type="ChEBI" id="CHEBI:62899"/>
    </ligand>
</feature>
<evidence type="ECO:0000256" key="8">
    <source>
        <dbReference type="ARBA" id="ARBA00047883"/>
    </source>
</evidence>
<comment type="caution">
    <text evidence="13">The sequence shown here is derived from an EMBL/GenBank/DDBJ whole genome shotgun (WGS) entry which is preliminary data.</text>
</comment>
<organism evidence="13 14">
    <name type="scientific">Paenibacillus oleatilyticus</name>
    <dbReference type="NCBI Taxonomy" id="2594886"/>
    <lineage>
        <taxon>Bacteria</taxon>
        <taxon>Bacillati</taxon>
        <taxon>Bacillota</taxon>
        <taxon>Bacilli</taxon>
        <taxon>Bacillales</taxon>
        <taxon>Paenibacillaceae</taxon>
        <taxon>Paenibacillus</taxon>
    </lineage>
</organism>
<dbReference type="EMBL" id="JBHDLN010000016">
    <property type="protein sequence ID" value="MFB0845716.1"/>
    <property type="molecule type" value="Genomic_DNA"/>
</dbReference>
<evidence type="ECO:0000259" key="12">
    <source>
        <dbReference type="Pfam" id="PF02581"/>
    </source>
</evidence>
<feature type="binding site" evidence="9">
    <location>
        <position position="94"/>
    </location>
    <ligand>
        <name>Mg(2+)</name>
        <dbReference type="ChEBI" id="CHEBI:18420"/>
    </ligand>
</feature>
<evidence type="ECO:0000256" key="5">
    <source>
        <dbReference type="ARBA" id="ARBA00022977"/>
    </source>
</evidence>
<comment type="pathway">
    <text evidence="1 9 11">Cofactor biosynthesis; thiamine diphosphate biosynthesis; thiamine phosphate from 4-amino-2-methyl-5-diphosphomethylpyrimidine and 4-methyl-5-(2-phosphoethyl)-thiazole: step 1/1.</text>
</comment>
<feature type="binding site" evidence="9">
    <location>
        <begin position="42"/>
        <end position="46"/>
    </location>
    <ligand>
        <name>4-amino-2-methyl-5-(diphosphooxymethyl)pyrimidine</name>
        <dbReference type="ChEBI" id="CHEBI:57841"/>
    </ligand>
</feature>
<evidence type="ECO:0000256" key="3">
    <source>
        <dbReference type="ARBA" id="ARBA00022723"/>
    </source>
</evidence>
<keyword evidence="4 9" id="KW-0460">Magnesium</keyword>
<evidence type="ECO:0000256" key="7">
    <source>
        <dbReference type="ARBA" id="ARBA00047851"/>
    </source>
</evidence>
<evidence type="ECO:0000256" key="9">
    <source>
        <dbReference type="HAMAP-Rule" id="MF_00097"/>
    </source>
</evidence>
<feature type="binding site" evidence="9">
    <location>
        <position position="75"/>
    </location>
    <ligand>
        <name>Mg(2+)</name>
        <dbReference type="ChEBI" id="CHEBI:18420"/>
    </ligand>
</feature>
<sequence>MFRSDVRQYLSVYLVMDLSGHEGKSALDIARAALDGGVTMIQLREKKTPLARVVEEGRALRELCREYGVPFLVNDRVDVALVLDADGVHVGQDDLPGSEARKLLGQDKIIGISAGTMAEAEWAMAQGADYLGVGAVYSTLTKGDAGAPIGTGLISEIKQRWPHIGMVGIGGIDASNAAPVIQAGADGVAVVSAIVRQSDPCSAARQLKHEVCPGQSQKK</sequence>
<dbReference type="Gene3D" id="3.20.20.70">
    <property type="entry name" value="Aldolase class I"/>
    <property type="match status" value="1"/>
</dbReference>
<evidence type="ECO:0000313" key="13">
    <source>
        <dbReference type="EMBL" id="MFB0845716.1"/>
    </source>
</evidence>
<dbReference type="RefSeq" id="WP_373955769.1">
    <property type="nucleotide sequence ID" value="NZ_JBHDLN010000016.1"/>
</dbReference>
<evidence type="ECO:0000256" key="2">
    <source>
        <dbReference type="ARBA" id="ARBA00022679"/>
    </source>
</evidence>
<dbReference type="PANTHER" id="PTHR20857">
    <property type="entry name" value="THIAMINE-PHOSPHATE PYROPHOSPHORYLASE"/>
    <property type="match status" value="1"/>
</dbReference>
<feature type="binding site" evidence="9">
    <location>
        <position position="74"/>
    </location>
    <ligand>
        <name>4-amino-2-methyl-5-(diphosphooxymethyl)pyrimidine</name>
        <dbReference type="ChEBI" id="CHEBI:57841"/>
    </ligand>
</feature>
<dbReference type="Proteomes" id="UP001575622">
    <property type="component" value="Unassembled WGS sequence"/>
</dbReference>
<evidence type="ECO:0000256" key="4">
    <source>
        <dbReference type="ARBA" id="ARBA00022842"/>
    </source>
</evidence>
<reference evidence="13 14" key="1">
    <citation type="submission" date="2024-09" db="EMBL/GenBank/DDBJ databases">
        <authorList>
            <person name="Makale K.P.P."/>
            <person name="Makhzoum A."/>
            <person name="Rantong G."/>
            <person name="Rahube T.O."/>
        </authorList>
    </citation>
    <scope>NUCLEOTIDE SEQUENCE [LARGE SCALE GENOMIC DNA]</scope>
    <source>
        <strain evidence="13 14">KM_D13</strain>
    </source>
</reference>
<dbReference type="EC" id="2.5.1.3" evidence="9"/>
<keyword evidence="14" id="KW-1185">Reference proteome</keyword>
<feature type="binding site" evidence="9">
    <location>
        <begin position="139"/>
        <end position="141"/>
    </location>
    <ligand>
        <name>2-[(2R,5Z)-2-carboxy-4-methylthiazol-5(2H)-ylidene]ethyl phosphate</name>
        <dbReference type="ChEBI" id="CHEBI:62899"/>
    </ligand>
</feature>
<gene>
    <name evidence="9 13" type="primary">thiE</name>
    <name evidence="13" type="ORF">ACEU3E_26370</name>
</gene>
<evidence type="ECO:0000313" key="14">
    <source>
        <dbReference type="Proteomes" id="UP001575622"/>
    </source>
</evidence>
<comment type="catalytic activity">
    <reaction evidence="8 9 10">
        <text>2-[(2R,5Z)-2-carboxy-4-methylthiazol-5(2H)-ylidene]ethyl phosphate + 4-amino-2-methyl-5-(diphosphooxymethyl)pyrimidine + 2 H(+) = thiamine phosphate + CO2 + diphosphate</text>
        <dbReference type="Rhea" id="RHEA:47844"/>
        <dbReference type="ChEBI" id="CHEBI:15378"/>
        <dbReference type="ChEBI" id="CHEBI:16526"/>
        <dbReference type="ChEBI" id="CHEBI:33019"/>
        <dbReference type="ChEBI" id="CHEBI:37575"/>
        <dbReference type="ChEBI" id="CHEBI:57841"/>
        <dbReference type="ChEBI" id="CHEBI:62899"/>
        <dbReference type="EC" id="2.5.1.3"/>
    </reaction>
</comment>
<feature type="binding site" evidence="9">
    <location>
        <position position="171"/>
    </location>
    <ligand>
        <name>2-[(2R,5Z)-2-carboxy-4-methylthiazol-5(2H)-ylidene]ethyl phosphate</name>
        <dbReference type="ChEBI" id="CHEBI:62899"/>
    </ligand>
</feature>
<dbReference type="HAMAP" id="MF_00097">
    <property type="entry name" value="TMP_synthase"/>
    <property type="match status" value="1"/>
</dbReference>
<keyword evidence="2 9" id="KW-0808">Transferase</keyword>
<dbReference type="GO" id="GO:0004789">
    <property type="term" value="F:thiamine-phosphate diphosphorylase activity"/>
    <property type="evidence" value="ECO:0007669"/>
    <property type="project" value="UniProtKB-EC"/>
</dbReference>
<proteinExistence type="inferred from homology"/>
<comment type="cofactor">
    <cofactor evidence="9">
        <name>Mg(2+)</name>
        <dbReference type="ChEBI" id="CHEBI:18420"/>
    </cofactor>
    <text evidence="9">Binds 1 Mg(2+) ion per subunit.</text>
</comment>
<evidence type="ECO:0000256" key="6">
    <source>
        <dbReference type="ARBA" id="ARBA00047334"/>
    </source>
</evidence>
<accession>A0ABV4V8M9</accession>
<evidence type="ECO:0000256" key="11">
    <source>
        <dbReference type="RuleBase" id="RU004253"/>
    </source>
</evidence>
<keyword evidence="5 9" id="KW-0784">Thiamine biosynthesis</keyword>
<dbReference type="CDD" id="cd00564">
    <property type="entry name" value="TMP_TenI"/>
    <property type="match status" value="1"/>
</dbReference>
<dbReference type="PANTHER" id="PTHR20857:SF15">
    <property type="entry name" value="THIAMINE-PHOSPHATE SYNTHASE"/>
    <property type="match status" value="1"/>
</dbReference>